<evidence type="ECO:0000256" key="1">
    <source>
        <dbReference type="SAM" id="Coils"/>
    </source>
</evidence>
<dbReference type="Proteomes" id="UP000789759">
    <property type="component" value="Unassembled WGS sequence"/>
</dbReference>
<sequence length="124" mass="14404">MIYSKNKTKDEILSLYLQNKANKFVTSGLFKQYSSANTFQNKVKKLETENKKLVKSLEMSNHKLRSFCMKLVQALGKLQNAISNLYIIFEKELVKAQSKLCNHKFAILIQDIKLGLEKLKEFLK</sequence>
<dbReference type="EMBL" id="CAJVQA010013533">
    <property type="protein sequence ID" value="CAG8725034.1"/>
    <property type="molecule type" value="Genomic_DNA"/>
</dbReference>
<feature type="coiled-coil region" evidence="1">
    <location>
        <begin position="36"/>
        <end position="63"/>
    </location>
</feature>
<protein>
    <submittedName>
        <fullName evidence="2">21752_t:CDS:1</fullName>
    </submittedName>
</protein>
<proteinExistence type="predicted"/>
<name>A0A9N9NCK8_9GLOM</name>
<keyword evidence="3" id="KW-1185">Reference proteome</keyword>
<accession>A0A9N9NCK8</accession>
<evidence type="ECO:0000313" key="2">
    <source>
        <dbReference type="EMBL" id="CAG8725034.1"/>
    </source>
</evidence>
<comment type="caution">
    <text evidence="2">The sequence shown here is derived from an EMBL/GenBank/DDBJ whole genome shotgun (WGS) entry which is preliminary data.</text>
</comment>
<dbReference type="OrthoDB" id="2439652at2759"/>
<reference evidence="2" key="1">
    <citation type="submission" date="2021-06" db="EMBL/GenBank/DDBJ databases">
        <authorList>
            <person name="Kallberg Y."/>
            <person name="Tangrot J."/>
            <person name="Rosling A."/>
        </authorList>
    </citation>
    <scope>NUCLEOTIDE SEQUENCE</scope>
    <source>
        <strain evidence="2">FL966</strain>
    </source>
</reference>
<gene>
    <name evidence="2" type="ORF">CPELLU_LOCUS13131</name>
</gene>
<evidence type="ECO:0000313" key="3">
    <source>
        <dbReference type="Proteomes" id="UP000789759"/>
    </source>
</evidence>
<dbReference type="AlphaFoldDB" id="A0A9N9NCK8"/>
<organism evidence="2 3">
    <name type="scientific">Cetraspora pellucida</name>
    <dbReference type="NCBI Taxonomy" id="1433469"/>
    <lineage>
        <taxon>Eukaryota</taxon>
        <taxon>Fungi</taxon>
        <taxon>Fungi incertae sedis</taxon>
        <taxon>Mucoromycota</taxon>
        <taxon>Glomeromycotina</taxon>
        <taxon>Glomeromycetes</taxon>
        <taxon>Diversisporales</taxon>
        <taxon>Gigasporaceae</taxon>
        <taxon>Cetraspora</taxon>
    </lineage>
</organism>
<keyword evidence="1" id="KW-0175">Coiled coil</keyword>